<dbReference type="Proteomes" id="UP001165060">
    <property type="component" value="Unassembled WGS sequence"/>
</dbReference>
<reference evidence="1 2" key="1">
    <citation type="journal article" date="2023" name="Commun. Biol.">
        <title>Genome analysis of Parmales, the sister group of diatoms, reveals the evolutionary specialization of diatoms from phago-mixotrophs to photoautotrophs.</title>
        <authorList>
            <person name="Ban H."/>
            <person name="Sato S."/>
            <person name="Yoshikawa S."/>
            <person name="Yamada K."/>
            <person name="Nakamura Y."/>
            <person name="Ichinomiya M."/>
            <person name="Sato N."/>
            <person name="Blanc-Mathieu R."/>
            <person name="Endo H."/>
            <person name="Kuwata A."/>
            <person name="Ogata H."/>
        </authorList>
    </citation>
    <scope>NUCLEOTIDE SEQUENCE [LARGE SCALE GENOMIC DNA]</scope>
</reference>
<dbReference type="EMBL" id="BRYB01006561">
    <property type="protein sequence ID" value="GMI51783.1"/>
    <property type="molecule type" value="Genomic_DNA"/>
</dbReference>
<evidence type="ECO:0000313" key="1">
    <source>
        <dbReference type="EMBL" id="GMI51783.1"/>
    </source>
</evidence>
<accession>A0ABQ6NA78</accession>
<feature type="non-terminal residue" evidence="1">
    <location>
        <position position="417"/>
    </location>
</feature>
<name>A0ABQ6NA78_9STRA</name>
<sequence>MSSPPTPPAPPGLCWPMDAKTGRAATTPVNKSVWVSVLQSLGSASALAAAEAIGSEKNWRANYTRHVHAVAVEQAAATPERCLASCARGLAELNSVMMFRTADTSKHKGATITAEQAFKDPATTEAVFTTTTSAGTGAAAAAYSIVPPVGHPSFPNPISGPELAAQADAWAAYGCVEPSAAASLKAVAAAPDPGELARGKVFVLLGATSALGAFRPLADLGATIACVARPGKRIDALVEAAKSTAATLLLPTCGGRRGADMLSDGPALAEWIAGLGGEGRRIVLCSYAYLDGEAHVRASVAMDLIAKVVMEQRPDTALVQLVSPATSHLASRESMEASARRYAGGPMWHALLSPAGQFRPNAAKPNAGGLCVVNGLSNMQGPNYALAKTSQQWRAMVAKGEGKTVSAAHAPAARTAS</sequence>
<proteinExistence type="predicted"/>
<protein>
    <submittedName>
        <fullName evidence="1">Uncharacterized protein</fullName>
    </submittedName>
</protein>
<gene>
    <name evidence="1" type="ORF">TeGR_g12981</name>
</gene>
<keyword evidence="2" id="KW-1185">Reference proteome</keyword>
<organism evidence="1 2">
    <name type="scientific">Tetraparma gracilis</name>
    <dbReference type="NCBI Taxonomy" id="2962635"/>
    <lineage>
        <taxon>Eukaryota</taxon>
        <taxon>Sar</taxon>
        <taxon>Stramenopiles</taxon>
        <taxon>Ochrophyta</taxon>
        <taxon>Bolidophyceae</taxon>
        <taxon>Parmales</taxon>
        <taxon>Triparmaceae</taxon>
        <taxon>Tetraparma</taxon>
    </lineage>
</organism>
<comment type="caution">
    <text evidence="1">The sequence shown here is derived from an EMBL/GenBank/DDBJ whole genome shotgun (WGS) entry which is preliminary data.</text>
</comment>
<evidence type="ECO:0000313" key="2">
    <source>
        <dbReference type="Proteomes" id="UP001165060"/>
    </source>
</evidence>